<dbReference type="AlphaFoldDB" id="A0A4S2CEV5"/>
<evidence type="ECO:0000313" key="2">
    <source>
        <dbReference type="Proteomes" id="UP000309566"/>
    </source>
</evidence>
<dbReference type="EMBL" id="SRYX01000099">
    <property type="protein sequence ID" value="TGY26123.1"/>
    <property type="molecule type" value="Genomic_DNA"/>
</dbReference>
<name>A0A4S2CEV5_9BACE</name>
<dbReference type="RefSeq" id="WP_136000441.1">
    <property type="nucleotide sequence ID" value="NZ_SRYX01000099.1"/>
</dbReference>
<comment type="caution">
    <text evidence="1">The sequence shown here is derived from an EMBL/GenBank/DDBJ whole genome shotgun (WGS) entry which is preliminary data.</text>
</comment>
<accession>A0A4S2CEV5</accession>
<gene>
    <name evidence="1" type="ORF">E5353_16965</name>
</gene>
<reference evidence="1 2" key="1">
    <citation type="submission" date="2019-04" db="EMBL/GenBank/DDBJ databases">
        <title>Microbes associate with the intestines of laboratory mice.</title>
        <authorList>
            <person name="Navarre W."/>
            <person name="Wong E."/>
            <person name="Huang K."/>
            <person name="Tropini C."/>
            <person name="Ng K."/>
            <person name="Yu B."/>
        </authorList>
    </citation>
    <scope>NUCLEOTIDE SEQUENCE [LARGE SCALE GENOMIC DNA]</scope>
    <source>
        <strain evidence="1 2">NM63_1-25</strain>
    </source>
</reference>
<organism evidence="1 2">
    <name type="scientific">Bacteroides caecimuris</name>
    <dbReference type="NCBI Taxonomy" id="1796613"/>
    <lineage>
        <taxon>Bacteria</taxon>
        <taxon>Pseudomonadati</taxon>
        <taxon>Bacteroidota</taxon>
        <taxon>Bacteroidia</taxon>
        <taxon>Bacteroidales</taxon>
        <taxon>Bacteroidaceae</taxon>
        <taxon>Bacteroides</taxon>
    </lineage>
</organism>
<evidence type="ECO:0000313" key="1">
    <source>
        <dbReference type="EMBL" id="TGY26123.1"/>
    </source>
</evidence>
<dbReference type="Proteomes" id="UP000309566">
    <property type="component" value="Unassembled WGS sequence"/>
</dbReference>
<proteinExistence type="predicted"/>
<sequence length="124" mass="14517">MFDFDNADIYCRSSKLGLATRKPDFLQMIQDDVKEWKRNPIIQKMSFNELINCVVENAANAVVQSGWNPNEMDGAAWFIANYTDIVTQAREDYKYKYDELFKAAFRLYFKDRKGVDAFDNLFKG</sequence>
<protein>
    <submittedName>
        <fullName evidence="1">Uncharacterized protein</fullName>
    </submittedName>
</protein>